<proteinExistence type="predicted"/>
<feature type="region of interest" description="Disordered" evidence="1">
    <location>
        <begin position="1"/>
        <end position="36"/>
    </location>
</feature>
<keyword evidence="2" id="KW-0472">Membrane</keyword>
<comment type="caution">
    <text evidence="3">The sequence shown here is derived from an EMBL/GenBank/DDBJ whole genome shotgun (WGS) entry which is preliminary data.</text>
</comment>
<evidence type="ECO:0000256" key="2">
    <source>
        <dbReference type="SAM" id="Phobius"/>
    </source>
</evidence>
<dbReference type="AlphaFoldDB" id="A0A8J7PH06"/>
<gene>
    <name evidence="3" type="ORF">J0M35_13795</name>
</gene>
<keyword evidence="2" id="KW-0812">Transmembrane</keyword>
<protein>
    <submittedName>
        <fullName evidence="3">Uncharacterized protein</fullName>
    </submittedName>
</protein>
<keyword evidence="2" id="KW-1133">Transmembrane helix</keyword>
<reference evidence="3" key="1">
    <citation type="submission" date="2021-02" db="EMBL/GenBank/DDBJ databases">
        <title>Genome-Resolved Metagenomics of a Microbial Community Performing Photosynthetic Biological Nutrient Removal.</title>
        <authorList>
            <person name="Mcdaniel E.A."/>
        </authorList>
    </citation>
    <scope>NUCLEOTIDE SEQUENCE</scope>
    <source>
        <strain evidence="3">UWPOB_OBS1</strain>
    </source>
</reference>
<evidence type="ECO:0000313" key="3">
    <source>
        <dbReference type="EMBL" id="MBN8661433.1"/>
    </source>
</evidence>
<feature type="transmembrane region" description="Helical" evidence="2">
    <location>
        <begin position="90"/>
        <end position="109"/>
    </location>
</feature>
<dbReference type="EMBL" id="JAFLCK010000020">
    <property type="protein sequence ID" value="MBN8661433.1"/>
    <property type="molecule type" value="Genomic_DNA"/>
</dbReference>
<dbReference type="Proteomes" id="UP000664277">
    <property type="component" value="Unassembled WGS sequence"/>
</dbReference>
<feature type="compositionally biased region" description="Basic and acidic residues" evidence="1">
    <location>
        <begin position="14"/>
        <end position="28"/>
    </location>
</feature>
<organism evidence="3 4">
    <name type="scientific">Candidatus Obscuribacter phosphatis</name>
    <dbReference type="NCBI Taxonomy" id="1906157"/>
    <lineage>
        <taxon>Bacteria</taxon>
        <taxon>Bacillati</taxon>
        <taxon>Candidatus Melainabacteria</taxon>
        <taxon>Candidatus Obscuribacterales</taxon>
        <taxon>Candidatus Obscuribacteraceae</taxon>
        <taxon>Candidatus Obscuribacter</taxon>
    </lineage>
</organism>
<name>A0A8J7PH06_9BACT</name>
<accession>A0A8J7PH06</accession>
<evidence type="ECO:0000256" key="1">
    <source>
        <dbReference type="SAM" id="MobiDB-lite"/>
    </source>
</evidence>
<evidence type="ECO:0000313" key="4">
    <source>
        <dbReference type="Proteomes" id="UP000664277"/>
    </source>
</evidence>
<sequence>MSSVFMDGGSTDGGVDHGGHDHGHDHGHNHGSHASGHKSVAQFLGLEGEGDGVEHGGHGESPSQTAIWNNAVNGLSLKKLFEGIVITPNFLLLMMFLGFTGWLGVIYWVRHNEPFANHVLGSHKAYAPTAHQDRYIVEGIKEALPIKTSANTGYIFQPGNMMPHNIPAPSPVFAPAQAASQTAAAPQAMGQQPAYMTHPMHQSMRTFGLRDRQAQPQPGYGQVQPMGAPMPTPIQQAPVGWSLSNHDFSQQSAHFMNEFGAPQAHYYTAVPTPSGTRIKMITSR</sequence>